<reference evidence="4" key="1">
    <citation type="journal article" date="2020" name="New Phytol.">
        <title>Comparative genomics reveals dynamic genome evolution in host specialist ectomycorrhizal fungi.</title>
        <authorList>
            <person name="Lofgren L.A."/>
            <person name="Nguyen N.H."/>
            <person name="Vilgalys R."/>
            <person name="Ruytinx J."/>
            <person name="Liao H.L."/>
            <person name="Branco S."/>
            <person name="Kuo A."/>
            <person name="LaButti K."/>
            <person name="Lipzen A."/>
            <person name="Andreopoulos W."/>
            <person name="Pangilinan J."/>
            <person name="Riley R."/>
            <person name="Hundley H."/>
            <person name="Na H."/>
            <person name="Barry K."/>
            <person name="Grigoriev I.V."/>
            <person name="Stajich J.E."/>
            <person name="Kennedy P.G."/>
        </authorList>
    </citation>
    <scope>NUCLEOTIDE SEQUENCE</scope>
    <source>
        <strain evidence="4">DOB743</strain>
    </source>
</reference>
<accession>A0A9P7CYI9</accession>
<name>A0A9P7CYI9_9AGAM</name>
<dbReference type="InterPro" id="IPR013641">
    <property type="entry name" value="KTI12/PSTK"/>
</dbReference>
<evidence type="ECO:0000256" key="3">
    <source>
        <dbReference type="ARBA" id="ARBA00025768"/>
    </source>
</evidence>
<gene>
    <name evidence="4" type="ORF">EV702DRAFT_1049765</name>
</gene>
<dbReference type="PANTHER" id="PTHR12435">
    <property type="match status" value="1"/>
</dbReference>
<dbReference type="EMBL" id="JABBWD010000073">
    <property type="protein sequence ID" value="KAG1769316.1"/>
    <property type="molecule type" value="Genomic_DNA"/>
</dbReference>
<comment type="caution">
    <text evidence="4">The sequence shown here is derived from an EMBL/GenBank/DDBJ whole genome shotgun (WGS) entry which is preliminary data.</text>
</comment>
<keyword evidence="2" id="KW-0067">ATP-binding</keyword>
<sequence length="328" mass="35974">MALITISGYPSSGKSTRAAQIHDFLSSAASSPQLKVKVISDDDLAIDRASYDDSLQEKTARATLFTAITRHIARDTILIVDGMNYIKGFRYQLYCKAREAGVRVATVYVIATPDQCRKWNDERADGKRYKPQTSVTFPSPFPHPIPNLETPDSLDALIQRFEEPSSMVRWDAPLFTIPWDDPTPPLERISDAVTTGIVKPPNVGTQITPKAPTDALRTLEHTTNALVSALMAAQAAGPLGGPIVLTVDALEPCSNTSVNESPVLRIRLTLPHRALTLSELQRLKRQFVAARRKAVTLGSTEKGRVEWGEEGVGRAFAEFLEEGLGIVR</sequence>
<dbReference type="SUPFAM" id="SSF52540">
    <property type="entry name" value="P-loop containing nucleoside triphosphate hydrolases"/>
    <property type="match status" value="1"/>
</dbReference>
<evidence type="ECO:0000256" key="1">
    <source>
        <dbReference type="ARBA" id="ARBA00022741"/>
    </source>
</evidence>
<evidence type="ECO:0000313" key="4">
    <source>
        <dbReference type="EMBL" id="KAG1769316.1"/>
    </source>
</evidence>
<comment type="similarity">
    <text evidence="3">Belongs to the KTI12 family.</text>
</comment>
<dbReference type="GO" id="GO:0005524">
    <property type="term" value="F:ATP binding"/>
    <property type="evidence" value="ECO:0007669"/>
    <property type="project" value="UniProtKB-KW"/>
</dbReference>
<dbReference type="Pfam" id="PF08433">
    <property type="entry name" value="KTI12"/>
    <property type="match status" value="1"/>
</dbReference>
<dbReference type="OrthoDB" id="9972657at2759"/>
<evidence type="ECO:0000313" key="5">
    <source>
        <dbReference type="Proteomes" id="UP000714275"/>
    </source>
</evidence>
<dbReference type="AlphaFoldDB" id="A0A9P7CYI9"/>
<organism evidence="4 5">
    <name type="scientific">Suillus placidus</name>
    <dbReference type="NCBI Taxonomy" id="48579"/>
    <lineage>
        <taxon>Eukaryota</taxon>
        <taxon>Fungi</taxon>
        <taxon>Dikarya</taxon>
        <taxon>Basidiomycota</taxon>
        <taxon>Agaricomycotina</taxon>
        <taxon>Agaricomycetes</taxon>
        <taxon>Agaricomycetidae</taxon>
        <taxon>Boletales</taxon>
        <taxon>Suillineae</taxon>
        <taxon>Suillaceae</taxon>
        <taxon>Suillus</taxon>
    </lineage>
</organism>
<proteinExistence type="inferred from homology"/>
<evidence type="ECO:0000256" key="2">
    <source>
        <dbReference type="ARBA" id="ARBA00022840"/>
    </source>
</evidence>
<keyword evidence="1" id="KW-0547">Nucleotide-binding</keyword>
<keyword evidence="5" id="KW-1185">Reference proteome</keyword>
<dbReference type="Proteomes" id="UP000714275">
    <property type="component" value="Unassembled WGS sequence"/>
</dbReference>
<protein>
    <submittedName>
        <fullName evidence="4">Chromatin associated protein KTI12</fullName>
    </submittedName>
</protein>
<dbReference type="Gene3D" id="3.40.50.300">
    <property type="entry name" value="P-loop containing nucleotide triphosphate hydrolases"/>
    <property type="match status" value="1"/>
</dbReference>
<dbReference type="InterPro" id="IPR027417">
    <property type="entry name" value="P-loop_NTPase"/>
</dbReference>